<dbReference type="OrthoDB" id="2634326at2759"/>
<dbReference type="InParanoid" id="A0A2H3CU09"/>
<name>A0A2H3CU09_ARMGA</name>
<dbReference type="EMBL" id="KZ293683">
    <property type="protein sequence ID" value="PBK86505.1"/>
    <property type="molecule type" value="Genomic_DNA"/>
</dbReference>
<gene>
    <name evidence="1" type="ORF">ARMGADRAFT_1086355</name>
</gene>
<protein>
    <submittedName>
        <fullName evidence="1">Uncharacterized protein</fullName>
    </submittedName>
</protein>
<proteinExistence type="predicted"/>
<keyword evidence="2" id="KW-1185">Reference proteome</keyword>
<dbReference type="AlphaFoldDB" id="A0A2H3CU09"/>
<dbReference type="OMA" id="RMELGHQ"/>
<accession>A0A2H3CU09</accession>
<evidence type="ECO:0000313" key="1">
    <source>
        <dbReference type="EMBL" id="PBK86505.1"/>
    </source>
</evidence>
<organism evidence="1 2">
    <name type="scientific">Armillaria gallica</name>
    <name type="common">Bulbous honey fungus</name>
    <name type="synonym">Armillaria bulbosa</name>
    <dbReference type="NCBI Taxonomy" id="47427"/>
    <lineage>
        <taxon>Eukaryota</taxon>
        <taxon>Fungi</taxon>
        <taxon>Dikarya</taxon>
        <taxon>Basidiomycota</taxon>
        <taxon>Agaricomycotina</taxon>
        <taxon>Agaricomycetes</taxon>
        <taxon>Agaricomycetidae</taxon>
        <taxon>Agaricales</taxon>
        <taxon>Marasmiineae</taxon>
        <taxon>Physalacriaceae</taxon>
        <taxon>Armillaria</taxon>
    </lineage>
</organism>
<dbReference type="Proteomes" id="UP000217790">
    <property type="component" value="Unassembled WGS sequence"/>
</dbReference>
<evidence type="ECO:0000313" key="2">
    <source>
        <dbReference type="Proteomes" id="UP000217790"/>
    </source>
</evidence>
<reference evidence="2" key="1">
    <citation type="journal article" date="2017" name="Nat. Ecol. Evol.">
        <title>Genome expansion and lineage-specific genetic innovations in the forest pathogenic fungi Armillaria.</title>
        <authorList>
            <person name="Sipos G."/>
            <person name="Prasanna A.N."/>
            <person name="Walter M.C."/>
            <person name="O'Connor E."/>
            <person name="Balint B."/>
            <person name="Krizsan K."/>
            <person name="Kiss B."/>
            <person name="Hess J."/>
            <person name="Varga T."/>
            <person name="Slot J."/>
            <person name="Riley R."/>
            <person name="Boka B."/>
            <person name="Rigling D."/>
            <person name="Barry K."/>
            <person name="Lee J."/>
            <person name="Mihaltcheva S."/>
            <person name="LaButti K."/>
            <person name="Lipzen A."/>
            <person name="Waldron R."/>
            <person name="Moloney N.M."/>
            <person name="Sperisen C."/>
            <person name="Kredics L."/>
            <person name="Vagvoelgyi C."/>
            <person name="Patrignani A."/>
            <person name="Fitzpatrick D."/>
            <person name="Nagy I."/>
            <person name="Doyle S."/>
            <person name="Anderson J.B."/>
            <person name="Grigoriev I.V."/>
            <person name="Gueldener U."/>
            <person name="Muensterkoetter M."/>
            <person name="Nagy L.G."/>
        </authorList>
    </citation>
    <scope>NUCLEOTIDE SEQUENCE [LARGE SCALE GENOMIC DNA]</scope>
    <source>
        <strain evidence="2">Ar21-2</strain>
    </source>
</reference>
<sequence>MSLTCHVKDDRRVKVLRSLLQMFLQRVKALPLTFECLRLCVAETQRVALELQAYIKYHTTFTPRIHSPSSIVWKAESDLMGAFTTSTLTAQEFHKAGIPVWLLRSVSVVPFTRIDEVVQVQERDTCLNLRPCPLHLQEVYVGPALNKEKNRAIETFTRSHFSSPNPFFWTPGIPPSVEGVSNVSPSERYKPYEHQGGGQRKKGRSVALLKRERPAIVEHRLLPPLLAAWREALFAVNTSPEHAQVPAAGYAFPRPELFVTVQSKDKLQTLLVGWLRLRSGIFALLAPLFNPPLLPHQTW</sequence>